<sequence length="398" mass="46678">MKNPVFRLYFIDVMRAFAICMMLQGHFVDGLLANEFRNSENIFYSTWLFFRGLTAPVFFTVSGFIFMFLLAKEKTDEKIGWNHSRVIKGIRRGIVLIITAYLLRTHIRSLLVYGKIYPNTYMIDVLHCIGLSLLFLISIYLFSYRKKIYVMPSILLGFTLISFVFAPIYSAMNYDFLPIALANYFTKANGSVFTIFPWFGYASFGAFMGVLFSIFRNNKYVYNYAIVFTSFFGLVLSFIFSPFFLWMNQLTNSDLALLLAKNEIFNRLGNVLLVFTVFMALRNVIMSEKIRSIGQNTLSIYIIHYIILYGSFTGFGLYQYFHFSLNPYITIIGALLFVALNIWISFRYNHWKFIVFEKLQFVITEIKQAFIEGYRLSTRFFLRLKNQILLLLLTFTRK</sequence>
<evidence type="ECO:0000259" key="2">
    <source>
        <dbReference type="Pfam" id="PF07786"/>
    </source>
</evidence>
<gene>
    <name evidence="3" type="ORF">CCAND93_40009</name>
</gene>
<accession>A0A0B7IN14</accession>
<feature type="transmembrane region" description="Helical" evidence="1">
    <location>
        <begin position="92"/>
        <end position="114"/>
    </location>
</feature>
<evidence type="ECO:0000313" key="3">
    <source>
        <dbReference type="EMBL" id="CEN53205.1"/>
    </source>
</evidence>
<feature type="transmembrane region" description="Helical" evidence="1">
    <location>
        <begin position="192"/>
        <end position="214"/>
    </location>
</feature>
<feature type="transmembrane region" description="Helical" evidence="1">
    <location>
        <begin position="327"/>
        <end position="346"/>
    </location>
</feature>
<feature type="transmembrane region" description="Helical" evidence="1">
    <location>
        <begin position="154"/>
        <end position="172"/>
    </location>
</feature>
<dbReference type="RefSeq" id="WP_042007969.1">
    <property type="nucleotide sequence ID" value="NZ_CDOL01000228.1"/>
</dbReference>
<feature type="transmembrane region" description="Helical" evidence="1">
    <location>
        <begin position="221"/>
        <end position="244"/>
    </location>
</feature>
<dbReference type="EMBL" id="CDOL01000228">
    <property type="protein sequence ID" value="CEN53205.1"/>
    <property type="molecule type" value="Genomic_DNA"/>
</dbReference>
<feature type="transmembrane region" description="Helical" evidence="1">
    <location>
        <begin position="302"/>
        <end position="321"/>
    </location>
</feature>
<evidence type="ECO:0000256" key="1">
    <source>
        <dbReference type="SAM" id="Phobius"/>
    </source>
</evidence>
<dbReference type="Pfam" id="PF07786">
    <property type="entry name" value="HGSNAT_cat"/>
    <property type="match status" value="1"/>
</dbReference>
<protein>
    <recommendedName>
        <fullName evidence="2">Heparan-alpha-glucosaminide N-acetyltransferase catalytic domain-containing protein</fullName>
    </recommendedName>
</protein>
<keyword evidence="1" id="KW-1133">Transmembrane helix</keyword>
<keyword evidence="1" id="KW-0812">Transmembrane</keyword>
<dbReference type="STRING" id="1848903.CCAND38_10134"/>
<dbReference type="OrthoDB" id="1418407at2"/>
<feature type="transmembrane region" description="Helical" evidence="1">
    <location>
        <begin position="48"/>
        <end position="71"/>
    </location>
</feature>
<feature type="transmembrane region" description="Helical" evidence="1">
    <location>
        <begin position="7"/>
        <end position="28"/>
    </location>
</feature>
<keyword evidence="1" id="KW-0472">Membrane</keyword>
<reference evidence="3 4" key="1">
    <citation type="submission" date="2015-01" db="EMBL/GenBank/DDBJ databases">
        <authorList>
            <person name="Xiang T."/>
            <person name="Song Y."/>
            <person name="Huang L."/>
            <person name="Wang B."/>
            <person name="Wu P."/>
        </authorList>
    </citation>
    <scope>NUCLEOTIDE SEQUENCE [LARGE SCALE GENOMIC DNA]</scope>
    <source>
        <strain evidence="3 4">CcD93</strain>
    </source>
</reference>
<feature type="transmembrane region" description="Helical" evidence="1">
    <location>
        <begin position="120"/>
        <end position="142"/>
    </location>
</feature>
<dbReference type="Proteomes" id="UP000038200">
    <property type="component" value="Unassembled WGS sequence"/>
</dbReference>
<name>A0A0B7IN14_9FLAO</name>
<proteinExistence type="predicted"/>
<evidence type="ECO:0000313" key="4">
    <source>
        <dbReference type="Proteomes" id="UP000038200"/>
    </source>
</evidence>
<dbReference type="AlphaFoldDB" id="A0A0B7IN14"/>
<organism evidence="3 4">
    <name type="scientific">Capnocytophaga canis</name>
    <dbReference type="NCBI Taxonomy" id="1848903"/>
    <lineage>
        <taxon>Bacteria</taxon>
        <taxon>Pseudomonadati</taxon>
        <taxon>Bacteroidota</taxon>
        <taxon>Flavobacteriia</taxon>
        <taxon>Flavobacteriales</taxon>
        <taxon>Flavobacteriaceae</taxon>
        <taxon>Capnocytophaga</taxon>
    </lineage>
</organism>
<feature type="domain" description="Heparan-alpha-glucosaminide N-acetyltransferase catalytic" evidence="2">
    <location>
        <begin position="7"/>
        <end position="213"/>
    </location>
</feature>
<dbReference type="InterPro" id="IPR012429">
    <property type="entry name" value="HGSNAT_cat"/>
</dbReference>
<feature type="transmembrane region" description="Helical" evidence="1">
    <location>
        <begin position="264"/>
        <end position="281"/>
    </location>
</feature>